<gene>
    <name evidence="6" type="ORF">S12H4_17588</name>
</gene>
<evidence type="ECO:0000256" key="1">
    <source>
        <dbReference type="ARBA" id="ARBA00022485"/>
    </source>
</evidence>
<dbReference type="GO" id="GO:0051539">
    <property type="term" value="F:4 iron, 4 sulfur cluster binding"/>
    <property type="evidence" value="ECO:0007669"/>
    <property type="project" value="UniProtKB-KW"/>
</dbReference>
<dbReference type="Gene3D" id="3.20.20.20">
    <property type="entry name" value="Dihydropteroate synthase-like"/>
    <property type="match status" value="1"/>
</dbReference>
<feature type="non-terminal residue" evidence="6">
    <location>
        <position position="1"/>
    </location>
</feature>
<comment type="caution">
    <text evidence="6">The sequence shown here is derived from an EMBL/GenBank/DDBJ whole genome shotgun (WGS) entry which is preliminary data.</text>
</comment>
<reference evidence="6" key="1">
    <citation type="journal article" date="2014" name="Front. Microbiol.">
        <title>High frequency of phylogenetically diverse reductive dehalogenase-homologous genes in deep subseafloor sedimentary metagenomes.</title>
        <authorList>
            <person name="Kawai M."/>
            <person name="Futagami T."/>
            <person name="Toyoda A."/>
            <person name="Takaki Y."/>
            <person name="Nishi S."/>
            <person name="Hori S."/>
            <person name="Arai W."/>
            <person name="Tsubouchi T."/>
            <person name="Morono Y."/>
            <person name="Uchiyama I."/>
            <person name="Ito T."/>
            <person name="Fujiyama A."/>
            <person name="Inagaki F."/>
            <person name="Takami H."/>
        </authorList>
    </citation>
    <scope>NUCLEOTIDE SEQUENCE</scope>
    <source>
        <strain evidence="6">Expedition CK06-06</strain>
    </source>
</reference>
<dbReference type="NCBIfam" id="NF003195">
    <property type="entry name" value="PRK04165.1"/>
    <property type="match status" value="1"/>
</dbReference>
<sequence>ANIMALTGLEIFKLLPKTNCKKCGMPTCLAFAMQLAQKRAKLEDCPDVSEEAKEQLAAAAAPPMQLVSFGSGDAQVQIGQETVMFRHEEKFHNPTIVAVTVSDKLTGEDLKKRIESVNSLQFERVGTKLGVKAIAVINDSGSADAFAEAAAAVKDAGALAPILVTESPEAMAAAAGKIAEAVPLLASAKPDTAEAMAKIAKESSCPLAAKAESIEAVSSLTEKIKAEGVEDIVLSLDGLSFRDQLFNLSRMRALSLKKVFRPLGYPSLSFVVDPASRRGGVDSDSDLQAAKAVSLICKYSSIVVVDTVEPSALLPMLTAIMNIFSDPQIPVQVEPKVYPIGEPD</sequence>
<name>X1RZJ4_9ZZZZ</name>
<dbReference type="PANTHER" id="PTHR36214">
    <property type="match status" value="1"/>
</dbReference>
<evidence type="ECO:0000313" key="6">
    <source>
        <dbReference type="EMBL" id="GAI86048.1"/>
    </source>
</evidence>
<dbReference type="AlphaFoldDB" id="X1RZJ4"/>
<accession>X1RZJ4</accession>
<evidence type="ECO:0000256" key="2">
    <source>
        <dbReference type="ARBA" id="ARBA00022723"/>
    </source>
</evidence>
<keyword evidence="2" id="KW-0479">Metal-binding</keyword>
<evidence type="ECO:0000256" key="4">
    <source>
        <dbReference type="ARBA" id="ARBA00023014"/>
    </source>
</evidence>
<keyword evidence="1" id="KW-0004">4Fe-4S</keyword>
<organism evidence="6">
    <name type="scientific">marine sediment metagenome</name>
    <dbReference type="NCBI Taxonomy" id="412755"/>
    <lineage>
        <taxon>unclassified sequences</taxon>
        <taxon>metagenomes</taxon>
        <taxon>ecological metagenomes</taxon>
    </lineage>
</organism>
<dbReference type="InterPro" id="IPR016041">
    <property type="entry name" value="Ac-CoA_synth_d_su_TIM-brl"/>
</dbReference>
<dbReference type="Pfam" id="PF04060">
    <property type="entry name" value="FeS"/>
    <property type="match status" value="1"/>
</dbReference>
<dbReference type="InterPro" id="IPR011005">
    <property type="entry name" value="Dihydropteroate_synth-like_sf"/>
</dbReference>
<feature type="domain" description="4Fe-4S" evidence="5">
    <location>
        <begin position="1"/>
        <end position="62"/>
    </location>
</feature>
<dbReference type="EMBL" id="BARW01008614">
    <property type="protein sequence ID" value="GAI86048.1"/>
    <property type="molecule type" value="Genomic_DNA"/>
</dbReference>
<proteinExistence type="predicted"/>
<dbReference type="InterPro" id="IPR007202">
    <property type="entry name" value="4Fe-4S_dom"/>
</dbReference>
<keyword evidence="3" id="KW-0408">Iron</keyword>
<feature type="non-terminal residue" evidence="6">
    <location>
        <position position="344"/>
    </location>
</feature>
<evidence type="ECO:0000256" key="3">
    <source>
        <dbReference type="ARBA" id="ARBA00023004"/>
    </source>
</evidence>
<keyword evidence="4" id="KW-0411">Iron-sulfur</keyword>
<evidence type="ECO:0000259" key="5">
    <source>
        <dbReference type="PROSITE" id="PS51656"/>
    </source>
</evidence>
<protein>
    <recommendedName>
        <fullName evidence="5">4Fe-4S domain-containing protein</fullName>
    </recommendedName>
</protein>
<dbReference type="GO" id="GO:0046872">
    <property type="term" value="F:metal ion binding"/>
    <property type="evidence" value="ECO:0007669"/>
    <property type="project" value="UniProtKB-KW"/>
</dbReference>
<dbReference type="InterPro" id="IPR051069">
    <property type="entry name" value="ACDS_complex_subunit"/>
</dbReference>
<dbReference type="PANTHER" id="PTHR36214:SF3">
    <property type="entry name" value="ACETYL-COA DECARBONYLASE_SYNTHASE COMPLEX SUBUNIT GAMMA"/>
    <property type="match status" value="1"/>
</dbReference>
<dbReference type="PROSITE" id="PS51656">
    <property type="entry name" value="4FE4S"/>
    <property type="match status" value="1"/>
</dbReference>
<dbReference type="Pfam" id="PF03599">
    <property type="entry name" value="CdhD"/>
    <property type="match status" value="1"/>
</dbReference>